<dbReference type="Pfam" id="PF06271">
    <property type="entry name" value="RDD"/>
    <property type="match status" value="1"/>
</dbReference>
<evidence type="ECO:0000256" key="3">
    <source>
        <dbReference type="ARBA" id="ARBA00022989"/>
    </source>
</evidence>
<dbReference type="Proteomes" id="UP001172687">
    <property type="component" value="Unassembled WGS sequence"/>
</dbReference>
<keyword evidence="3 6" id="KW-1133">Transmembrane helix</keyword>
<feature type="transmembrane region" description="Helical" evidence="6">
    <location>
        <begin position="98"/>
        <end position="117"/>
    </location>
</feature>
<evidence type="ECO:0000256" key="2">
    <source>
        <dbReference type="ARBA" id="ARBA00022692"/>
    </source>
</evidence>
<keyword evidence="9" id="KW-1185">Reference proteome</keyword>
<dbReference type="EMBL" id="JAUHTC010000089">
    <property type="protein sequence ID" value="MDN4521281.1"/>
    <property type="molecule type" value="Genomic_DNA"/>
</dbReference>
<keyword evidence="4 6" id="KW-0472">Membrane</keyword>
<keyword evidence="2 6" id="KW-0812">Transmembrane</keyword>
<evidence type="ECO:0000313" key="9">
    <source>
        <dbReference type="Proteomes" id="UP001172687"/>
    </source>
</evidence>
<organism evidence="8 9">
    <name type="scientific">Mycolicibacterium austroafricanum</name>
    <name type="common">Mycobacterium austroafricanum</name>
    <dbReference type="NCBI Taxonomy" id="39687"/>
    <lineage>
        <taxon>Bacteria</taxon>
        <taxon>Bacillati</taxon>
        <taxon>Actinomycetota</taxon>
        <taxon>Actinomycetes</taxon>
        <taxon>Mycobacteriales</taxon>
        <taxon>Mycobacteriaceae</taxon>
        <taxon>Mycolicibacterium</taxon>
    </lineage>
</organism>
<comment type="subcellular location">
    <subcellularLocation>
        <location evidence="1">Membrane</location>
        <topology evidence="1">Multi-pass membrane protein</topology>
    </subcellularLocation>
</comment>
<name>A0ABT8HKK3_MYCAO</name>
<sequence length="226" mass="23483">MPGPPASADAICVRCGSRLLSNAAYCNSCGNAVINCVPAVAAPPLSRPATRDVADGGDCVVPAGRALRCCSFLMDLAALLSPALPLAIAAAVLGVAEVVYIVVPVAFVAVWVWMQIWQGFTGITFGKSMLGLRLVRATDRQPPGLTATLKRGGVFVVTGGLAALPVVIHSAPTDGFHDEISGLTVIDVARGSNPIGPRPQIPLRKSVNRSLNRVQSPVPLGPTRYR</sequence>
<feature type="region of interest" description="Disordered" evidence="5">
    <location>
        <begin position="196"/>
        <end position="226"/>
    </location>
</feature>
<proteinExistence type="predicted"/>
<evidence type="ECO:0000313" key="8">
    <source>
        <dbReference type="EMBL" id="MDN4521281.1"/>
    </source>
</evidence>
<evidence type="ECO:0000256" key="4">
    <source>
        <dbReference type="ARBA" id="ARBA00023136"/>
    </source>
</evidence>
<comment type="caution">
    <text evidence="8">The sequence shown here is derived from an EMBL/GenBank/DDBJ whole genome shotgun (WGS) entry which is preliminary data.</text>
</comment>
<evidence type="ECO:0000256" key="5">
    <source>
        <dbReference type="SAM" id="MobiDB-lite"/>
    </source>
</evidence>
<dbReference type="InterPro" id="IPR010432">
    <property type="entry name" value="RDD"/>
</dbReference>
<reference evidence="8" key="1">
    <citation type="submission" date="2023-07" db="EMBL/GenBank/DDBJ databases">
        <title>Degradation of tert-butanol by M. austroafricanum TBA100.</title>
        <authorList>
            <person name="Helbich S."/>
            <person name="Vainshtein Y."/>
        </authorList>
    </citation>
    <scope>NUCLEOTIDE SEQUENCE</scope>
    <source>
        <strain evidence="8">TBA100</strain>
    </source>
</reference>
<gene>
    <name evidence="8" type="ORF">QYF68_26165</name>
</gene>
<evidence type="ECO:0000256" key="6">
    <source>
        <dbReference type="SAM" id="Phobius"/>
    </source>
</evidence>
<protein>
    <submittedName>
        <fullName evidence="8">RDD family protein</fullName>
    </submittedName>
</protein>
<feature type="transmembrane region" description="Helical" evidence="6">
    <location>
        <begin position="72"/>
        <end position="92"/>
    </location>
</feature>
<accession>A0ABT8HKK3</accession>
<evidence type="ECO:0000259" key="7">
    <source>
        <dbReference type="Pfam" id="PF06271"/>
    </source>
</evidence>
<evidence type="ECO:0000256" key="1">
    <source>
        <dbReference type="ARBA" id="ARBA00004141"/>
    </source>
</evidence>
<feature type="domain" description="RDD" evidence="7">
    <location>
        <begin position="63"/>
        <end position="167"/>
    </location>
</feature>